<keyword evidence="7 9" id="KW-0675">Receptor</keyword>
<dbReference type="PROSITE" id="PS51843">
    <property type="entry name" value="NR_LBD"/>
    <property type="match status" value="1"/>
</dbReference>
<dbReference type="GO" id="GO:0008270">
    <property type="term" value="F:zinc ion binding"/>
    <property type="evidence" value="ECO:0007669"/>
    <property type="project" value="UniProtKB-KW"/>
</dbReference>
<evidence type="ECO:0000256" key="3">
    <source>
        <dbReference type="ARBA" id="ARBA00022833"/>
    </source>
</evidence>
<evidence type="ECO:0000256" key="2">
    <source>
        <dbReference type="ARBA" id="ARBA00022771"/>
    </source>
</evidence>
<keyword evidence="4" id="KW-0805">Transcription regulation</keyword>
<dbReference type="GO" id="GO:0030154">
    <property type="term" value="P:cell differentiation"/>
    <property type="evidence" value="ECO:0007669"/>
    <property type="project" value="TreeGrafter"/>
</dbReference>
<dbReference type="GO" id="GO:0000122">
    <property type="term" value="P:negative regulation of transcription by RNA polymerase II"/>
    <property type="evidence" value="ECO:0007669"/>
    <property type="project" value="TreeGrafter"/>
</dbReference>
<dbReference type="InterPro" id="IPR001723">
    <property type="entry name" value="Nuclear_hrmn_rcpt"/>
</dbReference>
<proteinExistence type="predicted"/>
<dbReference type="GO" id="GO:0000978">
    <property type="term" value="F:RNA polymerase II cis-regulatory region sequence-specific DNA binding"/>
    <property type="evidence" value="ECO:0007669"/>
    <property type="project" value="TreeGrafter"/>
</dbReference>
<dbReference type="GO" id="GO:0045944">
    <property type="term" value="P:positive regulation of transcription by RNA polymerase II"/>
    <property type="evidence" value="ECO:0007669"/>
    <property type="project" value="TreeGrafter"/>
</dbReference>
<dbReference type="SUPFAM" id="SSF48508">
    <property type="entry name" value="Nuclear receptor ligand-binding domain"/>
    <property type="match status" value="1"/>
</dbReference>
<dbReference type="PANTHER" id="PTHR24082:SF283">
    <property type="entry name" value="NUCLEAR HORMONE RECEPTOR HR96"/>
    <property type="match status" value="1"/>
</dbReference>
<dbReference type="InterPro" id="IPR035500">
    <property type="entry name" value="NHR-like_dom_sf"/>
</dbReference>
<dbReference type="AlphaFoldDB" id="A0A221CB57"/>
<evidence type="ECO:0000256" key="7">
    <source>
        <dbReference type="ARBA" id="ARBA00023170"/>
    </source>
</evidence>
<dbReference type="SMART" id="SM00430">
    <property type="entry name" value="HOLI"/>
    <property type="match status" value="1"/>
</dbReference>
<evidence type="ECO:0000256" key="6">
    <source>
        <dbReference type="ARBA" id="ARBA00023163"/>
    </source>
</evidence>
<keyword evidence="2" id="KW-0863">Zinc-finger</keyword>
<keyword evidence="3" id="KW-0862">Zinc</keyword>
<evidence type="ECO:0000256" key="1">
    <source>
        <dbReference type="ARBA" id="ARBA00022723"/>
    </source>
</evidence>
<evidence type="ECO:0000256" key="5">
    <source>
        <dbReference type="ARBA" id="ARBA00023125"/>
    </source>
</evidence>
<evidence type="ECO:0000259" key="8">
    <source>
        <dbReference type="PROSITE" id="PS51843"/>
    </source>
</evidence>
<keyword evidence="1" id="KW-0479">Metal-binding</keyword>
<accession>A0A221CB57</accession>
<evidence type="ECO:0000313" key="9">
    <source>
        <dbReference type="EMBL" id="ASL70596.1"/>
    </source>
</evidence>
<dbReference type="Gene3D" id="1.10.565.10">
    <property type="entry name" value="Retinoid X Receptor"/>
    <property type="match status" value="1"/>
</dbReference>
<dbReference type="GO" id="GO:0004879">
    <property type="term" value="F:nuclear receptor activity"/>
    <property type="evidence" value="ECO:0007669"/>
    <property type="project" value="TreeGrafter"/>
</dbReference>
<reference evidence="9" key="2">
    <citation type="submission" date="2017-06" db="EMBL/GenBank/DDBJ databases">
        <authorList>
            <person name="Kim H.J."/>
            <person name="Triplett B.A."/>
        </authorList>
    </citation>
    <scope>NUCLEOTIDE SEQUENCE</scope>
</reference>
<keyword evidence="5" id="KW-0238">DNA-binding</keyword>
<organism evidence="9">
    <name type="scientific">Brachionus koreanus</name>
    <dbReference type="NCBI Taxonomy" id="1199090"/>
    <lineage>
        <taxon>Eukaryota</taxon>
        <taxon>Metazoa</taxon>
        <taxon>Spiralia</taxon>
        <taxon>Gnathifera</taxon>
        <taxon>Rotifera</taxon>
        <taxon>Eurotatoria</taxon>
        <taxon>Monogononta</taxon>
        <taxon>Pseudotrocha</taxon>
        <taxon>Ploima</taxon>
        <taxon>Brachionidae</taxon>
        <taxon>Brachionus</taxon>
    </lineage>
</organism>
<feature type="domain" description="NR LBD" evidence="8">
    <location>
        <begin position="56"/>
        <end position="298"/>
    </location>
</feature>
<reference evidence="9" key="1">
    <citation type="journal article" date="2017" name="Gen. Comp. Endocrinol.">
        <title>Genome-wide identification of nuclear receptor (NR) genes and the evolutionary significance of the NR1O subfamily in the monogonont rotifer Brachionus spp.</title>
        <authorList>
            <person name="Kim D.H."/>
            <person name="Kim H.S."/>
            <person name="Hwang D.S."/>
            <person name="Kim H.J."/>
            <person name="Hagiwara A."/>
            <person name="Lee J.S."/>
            <person name="Jeong C.B."/>
        </authorList>
    </citation>
    <scope>NUCLEOTIDE SEQUENCE</scope>
</reference>
<name>A0A221CB57_9BILA</name>
<dbReference type="EMBL" id="MF360912">
    <property type="protein sequence ID" value="ASL70596.1"/>
    <property type="molecule type" value="Genomic_DNA"/>
</dbReference>
<dbReference type="InterPro" id="IPR000536">
    <property type="entry name" value="Nucl_hrmn_rcpt_lig-bd"/>
</dbReference>
<dbReference type="InterPro" id="IPR050234">
    <property type="entry name" value="Nuclear_hormone_rcpt_NR1"/>
</dbReference>
<dbReference type="PRINTS" id="PR00398">
    <property type="entry name" value="STRDHORMONER"/>
</dbReference>
<sequence length="316" mass="36402">MENRNNTKSLHQMEEILLASIQTEIGLKHKLNSIDENEFKLNSNLIDTQSQILTDTEKELIESLCKMVHFSRRENPINFNRKQEFSIKNQSKDKLKVLLANFLSIPVKRVVTFAQNLPDFTQLEIEERIGLLKEATIGISISASSSLFDSKSNIYRNIISKDGNVYADESNMNLNVMKNVWNEELFTKTTNFLKTLSELCFDEACLALFLSIVLFSNEAVCPKNKEKVKNIATRYSFLLQKYLQWKLGDKAEQVYKLLISKLPELKTLGEMHVSFIQDVDQKQIDNFLLAFIFSKKNLKSNFGVDETSKGCVKYEL</sequence>
<protein>
    <submittedName>
        <fullName evidence="9">Nuclear receptor</fullName>
    </submittedName>
</protein>
<evidence type="ECO:0000256" key="4">
    <source>
        <dbReference type="ARBA" id="ARBA00023015"/>
    </source>
</evidence>
<keyword evidence="6" id="KW-0804">Transcription</keyword>
<dbReference type="PANTHER" id="PTHR24082">
    <property type="entry name" value="NUCLEAR HORMONE RECEPTOR"/>
    <property type="match status" value="1"/>
</dbReference>
<dbReference type="Pfam" id="PF00104">
    <property type="entry name" value="Hormone_recep"/>
    <property type="match status" value="1"/>
</dbReference>